<reference evidence="6" key="1">
    <citation type="journal article" date="2016" name="Nat. Commun.">
        <title>The Gonium pectorale genome demonstrates co-option of cell cycle regulation during the evolution of multicellularity.</title>
        <authorList>
            <person name="Hanschen E.R."/>
            <person name="Marriage T.N."/>
            <person name="Ferris P.J."/>
            <person name="Hamaji T."/>
            <person name="Toyoda A."/>
            <person name="Fujiyama A."/>
            <person name="Neme R."/>
            <person name="Noguchi H."/>
            <person name="Minakuchi Y."/>
            <person name="Suzuki M."/>
            <person name="Kawai-Toyooka H."/>
            <person name="Smith D.R."/>
            <person name="Sparks H."/>
            <person name="Anderson J."/>
            <person name="Bakaric R."/>
            <person name="Luria V."/>
            <person name="Karger A."/>
            <person name="Kirschner M.W."/>
            <person name="Durand P.M."/>
            <person name="Michod R.E."/>
            <person name="Nozaki H."/>
            <person name="Olson B.J."/>
        </authorList>
    </citation>
    <scope>NUCLEOTIDE SEQUENCE [LARGE SCALE GENOMIC DNA]</scope>
    <source>
        <strain evidence="6">NIES-2863</strain>
    </source>
</reference>
<keyword evidence="4" id="KW-0805">Transcription regulation</keyword>
<keyword evidence="6" id="KW-1185">Reference proteome</keyword>
<evidence type="ECO:0000256" key="1">
    <source>
        <dbReference type="ARBA" id="ARBA00004123"/>
    </source>
</evidence>
<dbReference type="GO" id="GO:0006357">
    <property type="term" value="P:regulation of transcription by RNA polymerase II"/>
    <property type="evidence" value="ECO:0007669"/>
    <property type="project" value="InterPro"/>
</dbReference>
<comment type="caution">
    <text evidence="5">The sequence shown here is derived from an EMBL/GenBank/DDBJ whole genome shotgun (WGS) entry which is preliminary data.</text>
</comment>
<dbReference type="InterPro" id="IPR013921">
    <property type="entry name" value="Mediator_Med20"/>
</dbReference>
<evidence type="ECO:0000313" key="5">
    <source>
        <dbReference type="EMBL" id="KXZ48278.1"/>
    </source>
</evidence>
<name>A0A150GEN6_GONPE</name>
<dbReference type="GO" id="GO:0016592">
    <property type="term" value="C:mediator complex"/>
    <property type="evidence" value="ECO:0007669"/>
    <property type="project" value="InterPro"/>
</dbReference>
<dbReference type="AlphaFoldDB" id="A0A150GEN6"/>
<dbReference type="PANTHER" id="PTHR12465:SF0">
    <property type="entry name" value="MEDIATOR OF RNA POLYMERASE II TRANSCRIPTION SUBUNIT 20"/>
    <property type="match status" value="1"/>
</dbReference>
<comment type="subcellular location">
    <subcellularLocation>
        <location evidence="1 4">Nucleus</location>
    </subcellularLocation>
</comment>
<keyword evidence="4" id="KW-0010">Activator</keyword>
<dbReference type="OrthoDB" id="1854899at2759"/>
<organism evidence="5 6">
    <name type="scientific">Gonium pectorale</name>
    <name type="common">Green alga</name>
    <dbReference type="NCBI Taxonomy" id="33097"/>
    <lineage>
        <taxon>Eukaryota</taxon>
        <taxon>Viridiplantae</taxon>
        <taxon>Chlorophyta</taxon>
        <taxon>core chlorophytes</taxon>
        <taxon>Chlorophyceae</taxon>
        <taxon>CS clade</taxon>
        <taxon>Chlamydomonadales</taxon>
        <taxon>Volvocaceae</taxon>
        <taxon>Gonium</taxon>
    </lineage>
</organism>
<accession>A0A150GEN6</accession>
<evidence type="ECO:0000313" key="6">
    <source>
        <dbReference type="Proteomes" id="UP000075714"/>
    </source>
</evidence>
<evidence type="ECO:0000256" key="3">
    <source>
        <dbReference type="ARBA" id="ARBA00023242"/>
    </source>
</evidence>
<keyword evidence="4" id="KW-0804">Transcription</keyword>
<evidence type="ECO:0000256" key="2">
    <source>
        <dbReference type="ARBA" id="ARBA00010743"/>
    </source>
</evidence>
<comment type="similarity">
    <text evidence="2 4">Belongs to the Mediator complex subunit 20 family.</text>
</comment>
<dbReference type="STRING" id="33097.A0A150GEN6"/>
<keyword evidence="3 4" id="KW-0539">Nucleus</keyword>
<dbReference type="Proteomes" id="UP000075714">
    <property type="component" value="Unassembled WGS sequence"/>
</dbReference>
<protein>
    <recommendedName>
        <fullName evidence="4">Mediator of RNA polymerase II transcription subunit 20</fullName>
    </recommendedName>
    <alternativeName>
        <fullName evidence="4">Mediator complex subunit 20</fullName>
    </alternativeName>
</protein>
<comment type="subunit">
    <text evidence="4">Component of the Mediator complex.</text>
</comment>
<dbReference type="EMBL" id="LSYV01000030">
    <property type="protein sequence ID" value="KXZ48278.1"/>
    <property type="molecule type" value="Genomic_DNA"/>
</dbReference>
<evidence type="ECO:0000256" key="4">
    <source>
        <dbReference type="RuleBase" id="RU364152"/>
    </source>
</evidence>
<proteinExistence type="inferred from homology"/>
<dbReference type="GO" id="GO:0003713">
    <property type="term" value="F:transcription coactivator activity"/>
    <property type="evidence" value="ECO:0007669"/>
    <property type="project" value="TreeGrafter"/>
</dbReference>
<dbReference type="PANTHER" id="PTHR12465">
    <property type="entry name" value="UBIQUITIN SPECIFIC PROTEASE HOMOLOG 49"/>
    <property type="match status" value="1"/>
</dbReference>
<sequence length="202" mass="21248">MKQGNPLVGAMGGPGVAASGGGLKDTWAVSFRESPDLLYLLLRPDFKVLECEASITRLLEKKLEYGKQMTIRIEGHTYSKGDFLLRLCTATQAIQSTQALLGHILEVEYLPVSSMSTADGMMGEMLDLLRQLAAAGGSGGGGATLEIVKPPYDKYGLSGLPYGRCHAAVAYGELVVTLLSASSAAGAAAAAQQQQQAVKVER</sequence>
<gene>
    <name evidence="4" type="primary">MED20</name>
    <name evidence="5" type="ORF">GPECTOR_29g55</name>
</gene>
<dbReference type="Pfam" id="PF08612">
    <property type="entry name" value="Med20"/>
    <property type="match status" value="1"/>
</dbReference>
<comment type="function">
    <text evidence="4">Component of the Mediator complex, a coactivator involved in the regulated transcription of nearly all RNA polymerase II-dependent genes. Mediator functions as a bridge to convey information from gene-specific regulatory proteins to the basal RNA polymerase II transcription machinery. Mediator is recruited to promoters by direct interactions with regulatory proteins and serves as a scaffold for the assembly of a functional preinitiation complex with RNA polymerase II and the general transcription factors.</text>
</comment>